<gene>
    <name evidence="1" type="ORF">GALL_501940</name>
</gene>
<accession>A0A1J5PK88</accession>
<evidence type="ECO:0000313" key="1">
    <source>
        <dbReference type="EMBL" id="OIQ68215.1"/>
    </source>
</evidence>
<dbReference type="AlphaFoldDB" id="A0A1J5PK88"/>
<name>A0A1J5PK88_9ZZZZ</name>
<protein>
    <submittedName>
        <fullName evidence="1">Uncharacterized protein</fullName>
    </submittedName>
</protein>
<comment type="caution">
    <text evidence="1">The sequence shown here is derived from an EMBL/GenBank/DDBJ whole genome shotgun (WGS) entry which is preliminary data.</text>
</comment>
<organism evidence="1">
    <name type="scientific">mine drainage metagenome</name>
    <dbReference type="NCBI Taxonomy" id="410659"/>
    <lineage>
        <taxon>unclassified sequences</taxon>
        <taxon>metagenomes</taxon>
        <taxon>ecological metagenomes</taxon>
    </lineage>
</organism>
<sequence length="142" mass="15400">MRAAIAAEHRNRFGEIVERFPLDADQAVEPARQVEAFGDVVEQIGDAAFRVWCGDDAQRATVGQIPGILFRLDGAVGFMQLRLPGPEIRLLGKFARGAKPVEYARIVGIAVEKGAVEVPQAAVRIVVERQPPLAVEHGHAGR</sequence>
<proteinExistence type="predicted"/>
<dbReference type="EMBL" id="MLJW01005444">
    <property type="protein sequence ID" value="OIQ68215.1"/>
    <property type="molecule type" value="Genomic_DNA"/>
</dbReference>
<reference evidence="1" key="1">
    <citation type="submission" date="2016-10" db="EMBL/GenBank/DDBJ databases">
        <title>Sequence of Gallionella enrichment culture.</title>
        <authorList>
            <person name="Poehlein A."/>
            <person name="Muehling M."/>
            <person name="Daniel R."/>
        </authorList>
    </citation>
    <scope>NUCLEOTIDE SEQUENCE</scope>
</reference>